<evidence type="ECO:0000256" key="4">
    <source>
        <dbReference type="ARBA" id="ARBA00022801"/>
    </source>
</evidence>
<dbReference type="Proteomes" id="UP001251857">
    <property type="component" value="Unassembled WGS sequence"/>
</dbReference>
<feature type="domain" description="UvrD-like helicase C-terminal" evidence="17">
    <location>
        <begin position="440"/>
        <end position="718"/>
    </location>
</feature>
<evidence type="ECO:0000256" key="12">
    <source>
        <dbReference type="ARBA" id="ARBA00034808"/>
    </source>
</evidence>
<dbReference type="InterPro" id="IPR011604">
    <property type="entry name" value="PDDEXK-like_dom_sf"/>
</dbReference>
<dbReference type="InterPro" id="IPR038726">
    <property type="entry name" value="PDDEXK_AddAB-type"/>
</dbReference>
<comment type="caution">
    <text evidence="18">The sequence shown here is derived from an EMBL/GenBank/DDBJ whole genome shotgun (WGS) entry which is preliminary data.</text>
</comment>
<evidence type="ECO:0000256" key="10">
    <source>
        <dbReference type="ARBA" id="ARBA00023235"/>
    </source>
</evidence>
<dbReference type="InterPro" id="IPR027417">
    <property type="entry name" value="P-loop_NTPase"/>
</dbReference>
<accession>A0ABU3C4P0</accession>
<evidence type="ECO:0000259" key="17">
    <source>
        <dbReference type="PROSITE" id="PS51217"/>
    </source>
</evidence>
<evidence type="ECO:0000256" key="15">
    <source>
        <dbReference type="PROSITE-ProRule" id="PRU00560"/>
    </source>
</evidence>
<keyword evidence="6" id="KW-0269">Exonuclease</keyword>
<comment type="catalytic activity">
    <reaction evidence="11">
        <text>Couples ATP hydrolysis with the unwinding of duplex DNA by translocating in the 3'-5' direction.</text>
        <dbReference type="EC" id="5.6.2.4"/>
    </reaction>
</comment>
<organism evidence="18 19">
    <name type="scientific">Spectribacter hydrogenoxidans</name>
    <dbReference type="NCBI Taxonomy" id="3075608"/>
    <lineage>
        <taxon>Bacteria</taxon>
        <taxon>Pseudomonadati</taxon>
        <taxon>Pseudomonadota</taxon>
        <taxon>Gammaproteobacteria</taxon>
        <taxon>Salinisphaerales</taxon>
        <taxon>Salinisphaeraceae</taxon>
        <taxon>Spectribacter</taxon>
    </lineage>
</organism>
<evidence type="ECO:0000256" key="13">
    <source>
        <dbReference type="ARBA" id="ARBA00034923"/>
    </source>
</evidence>
<dbReference type="Pfam" id="PF13361">
    <property type="entry name" value="UvrD_C"/>
    <property type="match status" value="1"/>
</dbReference>
<keyword evidence="7 15" id="KW-0067">ATP-binding</keyword>
<comment type="catalytic activity">
    <reaction evidence="14">
        <text>ATP + H2O = ADP + phosphate + H(+)</text>
        <dbReference type="Rhea" id="RHEA:13065"/>
        <dbReference type="ChEBI" id="CHEBI:15377"/>
        <dbReference type="ChEBI" id="CHEBI:15378"/>
        <dbReference type="ChEBI" id="CHEBI:30616"/>
        <dbReference type="ChEBI" id="CHEBI:43474"/>
        <dbReference type="ChEBI" id="CHEBI:456216"/>
        <dbReference type="EC" id="5.6.2.4"/>
    </reaction>
</comment>
<name>A0ABU3C4P0_9GAMM</name>
<evidence type="ECO:0000256" key="14">
    <source>
        <dbReference type="ARBA" id="ARBA00048988"/>
    </source>
</evidence>
<evidence type="ECO:0000256" key="3">
    <source>
        <dbReference type="ARBA" id="ARBA00022763"/>
    </source>
</evidence>
<dbReference type="EMBL" id="JAVRIB010000025">
    <property type="protein sequence ID" value="MDT0636304.1"/>
    <property type="molecule type" value="Genomic_DNA"/>
</dbReference>
<dbReference type="Gene3D" id="3.40.50.300">
    <property type="entry name" value="P-loop containing nucleotide triphosphate hydrolases"/>
    <property type="match status" value="4"/>
</dbReference>
<evidence type="ECO:0000256" key="6">
    <source>
        <dbReference type="ARBA" id="ARBA00022839"/>
    </source>
</evidence>
<dbReference type="RefSeq" id="WP_311654198.1">
    <property type="nucleotide sequence ID" value="NZ_JAVRIB010000025.1"/>
</dbReference>
<evidence type="ECO:0000259" key="16">
    <source>
        <dbReference type="PROSITE" id="PS51198"/>
    </source>
</evidence>
<keyword evidence="4 15" id="KW-0378">Hydrolase</keyword>
<dbReference type="PROSITE" id="PS51217">
    <property type="entry name" value="UVRD_HELICASE_CTER"/>
    <property type="match status" value="1"/>
</dbReference>
<evidence type="ECO:0000313" key="18">
    <source>
        <dbReference type="EMBL" id="MDT0636304.1"/>
    </source>
</evidence>
<dbReference type="SUPFAM" id="SSF52540">
    <property type="entry name" value="P-loop containing nucleoside triphosphate hydrolases"/>
    <property type="match status" value="1"/>
</dbReference>
<dbReference type="InterPro" id="IPR014017">
    <property type="entry name" value="DNA_helicase_UvrD-like_C"/>
</dbReference>
<dbReference type="InterPro" id="IPR000212">
    <property type="entry name" value="DNA_helicase_UvrD/REP"/>
</dbReference>
<evidence type="ECO:0000313" key="19">
    <source>
        <dbReference type="Proteomes" id="UP001251857"/>
    </source>
</evidence>
<keyword evidence="1" id="KW-0540">Nuclease</keyword>
<keyword evidence="5 15" id="KW-0347">Helicase</keyword>
<evidence type="ECO:0000256" key="11">
    <source>
        <dbReference type="ARBA" id="ARBA00034617"/>
    </source>
</evidence>
<evidence type="ECO:0000256" key="5">
    <source>
        <dbReference type="ARBA" id="ARBA00022806"/>
    </source>
</evidence>
<dbReference type="Pfam" id="PF12705">
    <property type="entry name" value="PDDEXK_1"/>
    <property type="match status" value="1"/>
</dbReference>
<dbReference type="Gene3D" id="3.90.320.10">
    <property type="match status" value="1"/>
</dbReference>
<keyword evidence="3" id="KW-0227">DNA damage</keyword>
<dbReference type="SUPFAM" id="SSF52980">
    <property type="entry name" value="Restriction endonuclease-like"/>
    <property type="match status" value="1"/>
</dbReference>
<proteinExistence type="predicted"/>
<evidence type="ECO:0000256" key="8">
    <source>
        <dbReference type="ARBA" id="ARBA00023125"/>
    </source>
</evidence>
<dbReference type="InterPro" id="IPR011335">
    <property type="entry name" value="Restrct_endonuc-II-like"/>
</dbReference>
<dbReference type="Pfam" id="PF00580">
    <property type="entry name" value="UvrD-helicase"/>
    <property type="match status" value="1"/>
</dbReference>
<dbReference type="PANTHER" id="PTHR11070">
    <property type="entry name" value="UVRD / RECB / PCRA DNA HELICASE FAMILY MEMBER"/>
    <property type="match status" value="1"/>
</dbReference>
<evidence type="ECO:0000256" key="1">
    <source>
        <dbReference type="ARBA" id="ARBA00022722"/>
    </source>
</evidence>
<keyword evidence="19" id="KW-1185">Reference proteome</keyword>
<keyword evidence="10" id="KW-0413">Isomerase</keyword>
<feature type="binding site" evidence="15">
    <location>
        <begin position="11"/>
        <end position="18"/>
    </location>
    <ligand>
        <name>ATP</name>
        <dbReference type="ChEBI" id="CHEBI:30616"/>
    </ligand>
</feature>
<evidence type="ECO:0000256" key="9">
    <source>
        <dbReference type="ARBA" id="ARBA00023204"/>
    </source>
</evidence>
<evidence type="ECO:0000256" key="2">
    <source>
        <dbReference type="ARBA" id="ARBA00022741"/>
    </source>
</evidence>
<dbReference type="EC" id="5.6.2.4" evidence="12"/>
<keyword evidence="8" id="KW-0238">DNA-binding</keyword>
<feature type="domain" description="UvrD-like helicase ATP-binding" evidence="16">
    <location>
        <begin position="1"/>
        <end position="435"/>
    </location>
</feature>
<keyword evidence="2 15" id="KW-0547">Nucleotide-binding</keyword>
<dbReference type="PANTHER" id="PTHR11070:SF2">
    <property type="entry name" value="ATP-DEPENDENT DNA HELICASE SRS2"/>
    <property type="match status" value="1"/>
</dbReference>
<dbReference type="InterPro" id="IPR014016">
    <property type="entry name" value="UvrD-like_ATP-bd"/>
</dbReference>
<gene>
    <name evidence="18" type="ORF">RM532_15230</name>
</gene>
<protein>
    <recommendedName>
        <fullName evidence="12">DNA 3'-5' helicase</fullName>
        <ecNumber evidence="12">5.6.2.4</ecNumber>
    </recommendedName>
    <alternativeName>
        <fullName evidence="13">DNA 3'-5' helicase II</fullName>
    </alternativeName>
</protein>
<keyword evidence="9" id="KW-0234">DNA repair</keyword>
<reference evidence="18 19" key="1">
    <citation type="submission" date="2023-09" db="EMBL/GenBank/DDBJ databases">
        <authorList>
            <person name="Rey-Velasco X."/>
        </authorList>
    </citation>
    <scope>NUCLEOTIDE SEQUENCE [LARGE SCALE GENOMIC DNA]</scope>
    <source>
        <strain evidence="18 19">W335</strain>
    </source>
</reference>
<evidence type="ECO:0000256" key="7">
    <source>
        <dbReference type="ARBA" id="ARBA00022840"/>
    </source>
</evidence>
<dbReference type="PROSITE" id="PS51198">
    <property type="entry name" value="UVRD_HELICASE_ATP_BIND"/>
    <property type="match status" value="1"/>
</dbReference>
<sequence length="1079" mass="119223">MSHQYSRLIPASAGSGKTYTLMTMLRQGIVGGAWDADPNANRPPLPSPLRPEAITAVTFTEAAAQELRQRIRGTLLAAGRTADAARLEEAYVSTIHALGLRLLRETAFDRGDVLSPRLLNEDEQRQLLRQALGRTTSMQALTANLKRAGFQYTSWNQETAEDKFRQTVLKLIDLRNVMPAARSLDMIQADTRGYIADVYGPTPDRTLAEMAAPLRSAIRDLLEVFPESLAAKHATSATAKAEFNRDFDNLRRALDDPAALEQDWPLWCALGDLRLTKRGCPTPDGYDERAQLVMDAAASLSTHPGPLAEAQAHIGTLLTGADEVVAAYRTFKQESGLLDYGDMVAGAVDALRDDAIRDRLASAMDCVVVDEFQDTNPLQFAMLWRLIDSDLPAVMVGDLKQSIMGFQGADPRLFESLNELYPELKSPLHANWRSQPRLMHMINAFSQRLFPDYVPLEPNGKPSALPPLHVVAMPDEKNCKSPKWRAARIAEVFARKLADPEMVVMDRGTGQERRLRGGDCAVLCPTHSAIDTYADALRQRGISVRLRADGWFESYEVQMALQALSLAHDPDDRHARLYLAVSALGGSDLDGAIRQLLDGEALQDPAFTSLLDEADAASRLPVNAVIPRILETVGLYDLAAHWPNARQARANLLRLEGLGRDFVDAQPESRTAAGIYGTGIPQFLCWVRQRAENEDHQPRASVIEEDAVELVTWHACKGREWPVVAVCGLYQKIEPRLPDLRLQYDDFSAIDRILDSAKLAYTPDYVDPDAKERSLASLREEHQAQILREIYVAITRPREQLLLEWPLDKADADQPTRAGLLQRHLAMRLDDDAIELIGGEKVPALVEHAEEGKGVTVTTRAESCSRVVYGRLAARCERSEVVLTPDAVQPSALKGDGGTSLTHEVIEYAPSLELPYHDDAAAVGTFVHRAFELGFDEERIVAALRMDAENLWPGESGQVLESLSRNVRLFHETMRSHFQVERMRPEVSLLSCESSSPVFNGVVDLLAEGNGRAVFVDHKTDRESDSDALAARHAPQLLAYRSAVSDCRLLLNAVRSGQLIELIPAAPYHGLRTIAAAVT</sequence>